<reference evidence="3 4" key="1">
    <citation type="submission" date="2020-04" db="EMBL/GenBank/DDBJ databases">
        <authorList>
            <person name="Zhang R."/>
            <person name="Schippers A."/>
        </authorList>
    </citation>
    <scope>NUCLEOTIDE SEQUENCE [LARGE SCALE GENOMIC DNA]</scope>
    <source>
        <strain evidence="3 4">DSM 109850</strain>
    </source>
</reference>
<accession>A0A7Y0L3T9</accession>
<protein>
    <submittedName>
        <fullName evidence="3">Aminodeoxychorismate/anthranilate synthase component II</fullName>
    </submittedName>
</protein>
<dbReference type="FunFam" id="3.40.50.880:FF:000003">
    <property type="entry name" value="Anthranilate synthase component II"/>
    <property type="match status" value="1"/>
</dbReference>
<dbReference type="PROSITE" id="PS51273">
    <property type="entry name" value="GATASE_TYPE_1"/>
    <property type="match status" value="1"/>
</dbReference>
<dbReference type="InterPro" id="IPR006221">
    <property type="entry name" value="TrpG/PapA_dom"/>
</dbReference>
<dbReference type="InterPro" id="IPR017926">
    <property type="entry name" value="GATASE"/>
</dbReference>
<feature type="domain" description="Glutamine amidotransferase" evidence="2">
    <location>
        <begin position="3"/>
        <end position="183"/>
    </location>
</feature>
<evidence type="ECO:0000313" key="3">
    <source>
        <dbReference type="EMBL" id="NMP22417.1"/>
    </source>
</evidence>
<organism evidence="3 4">
    <name type="scientific">Sulfobacillus harzensis</name>
    <dbReference type="NCBI Taxonomy" id="2729629"/>
    <lineage>
        <taxon>Bacteria</taxon>
        <taxon>Bacillati</taxon>
        <taxon>Bacillota</taxon>
        <taxon>Clostridia</taxon>
        <taxon>Eubacteriales</taxon>
        <taxon>Clostridiales Family XVII. Incertae Sedis</taxon>
        <taxon>Sulfobacillus</taxon>
    </lineage>
</organism>
<keyword evidence="4" id="KW-1185">Reference proteome</keyword>
<dbReference type="NCBIfam" id="TIGR00566">
    <property type="entry name" value="trpG_papA"/>
    <property type="match status" value="1"/>
</dbReference>
<dbReference type="Pfam" id="PF00117">
    <property type="entry name" value="GATase"/>
    <property type="match status" value="1"/>
</dbReference>
<dbReference type="InterPro" id="IPR029062">
    <property type="entry name" value="Class_I_gatase-like"/>
</dbReference>
<name>A0A7Y0L3T9_9FIRM</name>
<dbReference type="GO" id="GO:0000162">
    <property type="term" value="P:L-tryptophan biosynthetic process"/>
    <property type="evidence" value="ECO:0007669"/>
    <property type="project" value="TreeGrafter"/>
</dbReference>
<evidence type="ECO:0000259" key="2">
    <source>
        <dbReference type="Pfam" id="PF00117"/>
    </source>
</evidence>
<dbReference type="AlphaFoldDB" id="A0A7Y0L3T9"/>
<dbReference type="EMBL" id="JABBVZ010000022">
    <property type="protein sequence ID" value="NMP22417.1"/>
    <property type="molecule type" value="Genomic_DNA"/>
</dbReference>
<dbReference type="PRINTS" id="PR00099">
    <property type="entry name" value="CPSGATASE"/>
</dbReference>
<dbReference type="PRINTS" id="PR00096">
    <property type="entry name" value="GATASE"/>
</dbReference>
<dbReference type="SUPFAM" id="SSF52317">
    <property type="entry name" value="Class I glutamine amidotransferase-like"/>
    <property type="match status" value="1"/>
</dbReference>
<dbReference type="PRINTS" id="PR00097">
    <property type="entry name" value="ANTSNTHASEII"/>
</dbReference>
<dbReference type="CDD" id="cd01743">
    <property type="entry name" value="GATase1_Anthranilate_Synthase"/>
    <property type="match status" value="1"/>
</dbReference>
<dbReference type="RefSeq" id="WP_169098700.1">
    <property type="nucleotide sequence ID" value="NZ_JABBVZ010000022.1"/>
</dbReference>
<evidence type="ECO:0000256" key="1">
    <source>
        <dbReference type="ARBA" id="ARBA00022962"/>
    </source>
</evidence>
<dbReference type="GO" id="GO:0005829">
    <property type="term" value="C:cytosol"/>
    <property type="evidence" value="ECO:0007669"/>
    <property type="project" value="TreeGrafter"/>
</dbReference>
<proteinExistence type="predicted"/>
<gene>
    <name evidence="3" type="ORF">HIJ39_08640</name>
</gene>
<sequence length="194" mass="20822">MILVIDNYDSFTYNLVQYLGQMSPVTVRRNDAVSVEQVGALNPDGIVISPGPGRAEDAGISVDLIRQLGAQIPILGVCLGHQAIAVAYGGRVVPASRLMHGKADWVRHQGRGLLKNLPQPFLAGRYHSLMVDVAGVPDLVVDADSEDGTVMAISHRDYPVYGIQFHPESVLTAEGMTILAHFVDCTAKIEGVHA</sequence>
<dbReference type="Proteomes" id="UP000533476">
    <property type="component" value="Unassembled WGS sequence"/>
</dbReference>
<dbReference type="Gene3D" id="3.40.50.880">
    <property type="match status" value="1"/>
</dbReference>
<dbReference type="PANTHER" id="PTHR43418">
    <property type="entry name" value="MULTIFUNCTIONAL TRYPTOPHAN BIOSYNTHESIS PROTEIN-RELATED"/>
    <property type="match status" value="1"/>
</dbReference>
<dbReference type="InterPro" id="IPR050472">
    <property type="entry name" value="Anth_synth/Amidotransfase"/>
</dbReference>
<dbReference type="PANTHER" id="PTHR43418:SF4">
    <property type="entry name" value="MULTIFUNCTIONAL TRYPTOPHAN BIOSYNTHESIS PROTEIN"/>
    <property type="match status" value="1"/>
</dbReference>
<keyword evidence="1" id="KW-0315">Glutamine amidotransferase</keyword>
<evidence type="ECO:0000313" key="4">
    <source>
        <dbReference type="Proteomes" id="UP000533476"/>
    </source>
</evidence>
<comment type="caution">
    <text evidence="3">The sequence shown here is derived from an EMBL/GenBank/DDBJ whole genome shotgun (WGS) entry which is preliminary data.</text>
</comment>
<dbReference type="GO" id="GO:0004049">
    <property type="term" value="F:anthranilate synthase activity"/>
    <property type="evidence" value="ECO:0007669"/>
    <property type="project" value="TreeGrafter"/>
</dbReference>